<keyword evidence="4 9" id="KW-0732">Signal</keyword>
<feature type="chain" id="PRO_5016302172" evidence="9">
    <location>
        <begin position="31"/>
        <end position="434"/>
    </location>
</feature>
<dbReference type="InterPro" id="IPR006059">
    <property type="entry name" value="SBP"/>
</dbReference>
<dbReference type="Gene3D" id="3.40.190.10">
    <property type="entry name" value="Periplasmic binding protein-like II"/>
    <property type="match status" value="1"/>
</dbReference>
<keyword evidence="6" id="KW-0472">Membrane</keyword>
<proteinExistence type="inferred from homology"/>
<keyword evidence="8" id="KW-0449">Lipoprotein</keyword>
<dbReference type="AlphaFoldDB" id="A0A330GFZ5"/>
<keyword evidence="5" id="KW-0574">Periplasm</keyword>
<keyword evidence="3" id="KW-1003">Cell membrane</keyword>
<feature type="signal peptide" evidence="9">
    <location>
        <begin position="1"/>
        <end position="30"/>
    </location>
</feature>
<gene>
    <name evidence="10" type="ORF">DPM35_31870</name>
</gene>
<reference evidence="10 11" key="2">
    <citation type="submission" date="2018-07" db="EMBL/GenBank/DDBJ databases">
        <title>Diversity of Mesorhizobium strains in Brazil.</title>
        <authorList>
            <person name="Helene L.C.F."/>
            <person name="Dall'Agnol R."/>
            <person name="Delamuta J.R.M."/>
            <person name="Hungria M."/>
        </authorList>
    </citation>
    <scope>NUCLEOTIDE SEQUENCE [LARGE SCALE GENOMIC DNA]</scope>
    <source>
        <strain evidence="10 11">CNPSo 3140</strain>
    </source>
</reference>
<evidence type="ECO:0000256" key="9">
    <source>
        <dbReference type="SAM" id="SignalP"/>
    </source>
</evidence>
<comment type="subcellular location">
    <subcellularLocation>
        <location evidence="1">Periplasm</location>
    </subcellularLocation>
</comment>
<dbReference type="RefSeq" id="WP_112131451.1">
    <property type="nucleotide sequence ID" value="NZ_QMBQ01000018.1"/>
</dbReference>
<dbReference type="InterPro" id="IPR050490">
    <property type="entry name" value="Bact_solute-bd_prot1"/>
</dbReference>
<dbReference type="Pfam" id="PF13416">
    <property type="entry name" value="SBP_bac_8"/>
    <property type="match status" value="1"/>
</dbReference>
<evidence type="ECO:0000256" key="7">
    <source>
        <dbReference type="ARBA" id="ARBA00023139"/>
    </source>
</evidence>
<dbReference type="PANTHER" id="PTHR43649:SF33">
    <property type="entry name" value="POLYGALACTURONAN_RHAMNOGALACTURONAN-BINDING PROTEIN YTCQ"/>
    <property type="match status" value="1"/>
</dbReference>
<keyword evidence="7" id="KW-0564">Palmitate</keyword>
<name>A0A330GFZ5_9HYPH</name>
<evidence type="ECO:0000313" key="10">
    <source>
        <dbReference type="EMBL" id="RAZ70801.1"/>
    </source>
</evidence>
<accession>A0A330GFZ5</accession>
<evidence type="ECO:0000313" key="11">
    <source>
        <dbReference type="Proteomes" id="UP000251956"/>
    </source>
</evidence>
<evidence type="ECO:0000256" key="6">
    <source>
        <dbReference type="ARBA" id="ARBA00023136"/>
    </source>
</evidence>
<evidence type="ECO:0000256" key="5">
    <source>
        <dbReference type="ARBA" id="ARBA00022764"/>
    </source>
</evidence>
<protein>
    <submittedName>
        <fullName evidence="10">Sugar ABC transporter substrate-binding protein</fullName>
    </submittedName>
</protein>
<dbReference type="SUPFAM" id="SSF53850">
    <property type="entry name" value="Periplasmic binding protein-like II"/>
    <property type="match status" value="1"/>
</dbReference>
<dbReference type="GO" id="GO:0042597">
    <property type="term" value="C:periplasmic space"/>
    <property type="evidence" value="ECO:0007669"/>
    <property type="project" value="UniProtKB-SubCell"/>
</dbReference>
<dbReference type="EMBL" id="QMBQ01000018">
    <property type="protein sequence ID" value="RAZ70801.1"/>
    <property type="molecule type" value="Genomic_DNA"/>
</dbReference>
<sequence length="434" mass="46467">MTYPRFRLSAGLSAGALIAAFAAFTAPATAADLKMMFQGDPYEVDAIGAAAKAFEAANPGTSIELIHTPHDSYNEKIGAAVSAHQLPDIVELDAPFLSNYVWSGFLQPIDGLIDKKLLDDMTPSNISQGTYPPDKKLYATSLVDSTVVLYASKKQLESLKIRIPKGVDDAWTGEEFKAILKRLSTAPGVKWPIDIFRGYGTKTEWIPYAYEPLLISSGCDLINRDTWKASGRLDGKACVDAAAMMAEWVKNGWVVPQSAGTNQFYAQGRPAALAWGGHWFYSEAVKAMGDDLIVLPLPKFGDKAASPNGTWIYAISKDSADPQLAGKFLSFMIQDPAFQKAHRDHSGFPGLKSFGAASPLYAPGGPMAVAFEQAAKTAVPRPPHPAYPAISLATQTAFTNILDGADPQADLTKAAAAIDADIEDNDGYPPFGGK</sequence>
<dbReference type="Proteomes" id="UP000251956">
    <property type="component" value="Unassembled WGS sequence"/>
</dbReference>
<evidence type="ECO:0000256" key="3">
    <source>
        <dbReference type="ARBA" id="ARBA00022475"/>
    </source>
</evidence>
<comment type="similarity">
    <text evidence="2">Belongs to the bacterial solute-binding protein 1 family.</text>
</comment>
<comment type="caution">
    <text evidence="10">The sequence shown here is derived from an EMBL/GenBank/DDBJ whole genome shotgun (WGS) entry which is preliminary data.</text>
</comment>
<dbReference type="OrthoDB" id="9762335at2"/>
<dbReference type="PANTHER" id="PTHR43649">
    <property type="entry name" value="ARABINOSE-BINDING PROTEIN-RELATED"/>
    <property type="match status" value="1"/>
</dbReference>
<reference evidence="11" key="1">
    <citation type="submission" date="2018-06" db="EMBL/GenBank/DDBJ databases">
        <authorList>
            <person name="Helene L.C."/>
            <person name="Dall'Agnol R."/>
            <person name="Delamuta J.R."/>
            <person name="Hungria M."/>
        </authorList>
    </citation>
    <scope>NUCLEOTIDE SEQUENCE [LARGE SCALE GENOMIC DNA]</scope>
    <source>
        <strain evidence="11">CNPSo 3140</strain>
    </source>
</reference>
<keyword evidence="11" id="KW-1185">Reference proteome</keyword>
<evidence type="ECO:0000256" key="1">
    <source>
        <dbReference type="ARBA" id="ARBA00004418"/>
    </source>
</evidence>
<evidence type="ECO:0000256" key="4">
    <source>
        <dbReference type="ARBA" id="ARBA00022729"/>
    </source>
</evidence>
<organism evidence="10 11">
    <name type="scientific">Mesorhizobium atlanticum</name>
    <dbReference type="NCBI Taxonomy" id="2233532"/>
    <lineage>
        <taxon>Bacteria</taxon>
        <taxon>Pseudomonadati</taxon>
        <taxon>Pseudomonadota</taxon>
        <taxon>Alphaproteobacteria</taxon>
        <taxon>Hyphomicrobiales</taxon>
        <taxon>Phyllobacteriaceae</taxon>
        <taxon>Mesorhizobium</taxon>
    </lineage>
</organism>
<evidence type="ECO:0000256" key="8">
    <source>
        <dbReference type="ARBA" id="ARBA00023288"/>
    </source>
</evidence>
<evidence type="ECO:0000256" key="2">
    <source>
        <dbReference type="ARBA" id="ARBA00008520"/>
    </source>
</evidence>